<proteinExistence type="predicted"/>
<dbReference type="AlphaFoldDB" id="A0AAU7CJ11"/>
<evidence type="ECO:0000256" key="1">
    <source>
        <dbReference type="SAM" id="MobiDB-lite"/>
    </source>
</evidence>
<evidence type="ECO:0000313" key="2">
    <source>
        <dbReference type="EMBL" id="XBH04907.1"/>
    </source>
</evidence>
<feature type="region of interest" description="Disordered" evidence="1">
    <location>
        <begin position="1"/>
        <end position="26"/>
    </location>
</feature>
<gene>
    <name evidence="2" type="ORF">V5E97_02500</name>
</gene>
<reference evidence="2" key="1">
    <citation type="submission" date="2024-05" db="EMBL/GenBank/DDBJ databases">
        <title>Planctomycetes of the genus Singulisphaera possess chitinolytic capabilities.</title>
        <authorList>
            <person name="Ivanova A."/>
        </authorList>
    </citation>
    <scope>NUCLEOTIDE SEQUENCE</scope>
    <source>
        <strain evidence="2">Ch08T</strain>
    </source>
</reference>
<accession>A0AAU7CJ11</accession>
<dbReference type="RefSeq" id="WP_406697709.1">
    <property type="nucleotide sequence ID" value="NZ_CP155447.1"/>
</dbReference>
<sequence length="215" mass="23777">MASKISKSETIPPESPDQPHPERGWPGWARGLASLGLLIHGTAVLAGALAAPPASVLEQELVRPFGGYLQRIDQGYTYRYYAPEPPPTPIATATIHYADGRPDETIRLPDRTVRPSLRYQRQLALANHLVVDFETARAMTGDGTRSTWARSYARHLAKSRPGATTITLFTQTHLIPDLEQVRQELAAPGRPRVNLDAEEFYTTPERIGEFPCDAL</sequence>
<protein>
    <submittedName>
        <fullName evidence="2">Uncharacterized protein</fullName>
    </submittedName>
</protein>
<name>A0AAU7CJ11_9BACT</name>
<organism evidence="2">
    <name type="scientific">Singulisphaera sp. Ch08</name>
    <dbReference type="NCBI Taxonomy" id="3120278"/>
    <lineage>
        <taxon>Bacteria</taxon>
        <taxon>Pseudomonadati</taxon>
        <taxon>Planctomycetota</taxon>
        <taxon>Planctomycetia</taxon>
        <taxon>Isosphaerales</taxon>
        <taxon>Isosphaeraceae</taxon>
        <taxon>Singulisphaera</taxon>
    </lineage>
</organism>
<dbReference type="EMBL" id="CP155447">
    <property type="protein sequence ID" value="XBH04907.1"/>
    <property type="molecule type" value="Genomic_DNA"/>
</dbReference>